<proteinExistence type="predicted"/>
<dbReference type="AlphaFoldDB" id="A0A1U8A578"/>
<organism evidence="1 2">
    <name type="scientific">Nelumbo nucifera</name>
    <name type="common">Sacred lotus</name>
    <dbReference type="NCBI Taxonomy" id="4432"/>
    <lineage>
        <taxon>Eukaryota</taxon>
        <taxon>Viridiplantae</taxon>
        <taxon>Streptophyta</taxon>
        <taxon>Embryophyta</taxon>
        <taxon>Tracheophyta</taxon>
        <taxon>Spermatophyta</taxon>
        <taxon>Magnoliopsida</taxon>
        <taxon>Proteales</taxon>
        <taxon>Nelumbonaceae</taxon>
        <taxon>Nelumbo</taxon>
    </lineage>
</organism>
<sequence length="124" mass="13790">MEIAIHEYMSSLEIEKCSAEANHEDPTEKTVEISQGELGSLELINATHQILAKVGISIQLKIEDSVLDQLLKCDPVKENSNFVELFPEQPQNCDPFLESSSDSCSTRDDVPEDIQLKVENTVAD</sequence>
<reference evidence="2" key="1">
    <citation type="submission" date="2025-08" db="UniProtKB">
        <authorList>
            <consortium name="RefSeq"/>
        </authorList>
    </citation>
    <scope>IDENTIFICATION</scope>
</reference>
<dbReference type="KEGG" id="nnu:104597214"/>
<evidence type="ECO:0000313" key="1">
    <source>
        <dbReference type="Proteomes" id="UP000189703"/>
    </source>
</evidence>
<dbReference type="RefSeq" id="XP_010256959.1">
    <property type="nucleotide sequence ID" value="XM_010258657.2"/>
</dbReference>
<dbReference type="Proteomes" id="UP000189703">
    <property type="component" value="Unplaced"/>
</dbReference>
<gene>
    <name evidence="2" type="primary">LOC104597214</name>
</gene>
<name>A0A1U8A578_NELNU</name>
<accession>A0A1U8A578</accession>
<dbReference type="GeneID" id="104597214"/>
<evidence type="ECO:0000313" key="2">
    <source>
        <dbReference type="RefSeq" id="XP_010256959.1"/>
    </source>
</evidence>
<protein>
    <submittedName>
        <fullName evidence="2">Uncharacterized protein LOC104597214</fullName>
    </submittedName>
</protein>
<keyword evidence="1" id="KW-1185">Reference proteome</keyword>